<protein>
    <recommendedName>
        <fullName evidence="2">TMEM62 C-terminal domain-containing protein</fullName>
    </recommendedName>
</protein>
<dbReference type="EMBL" id="UXSR01002433">
    <property type="protein sequence ID" value="VDD78837.1"/>
    <property type="molecule type" value="Genomic_DNA"/>
</dbReference>
<organism evidence="3 4">
    <name type="scientific">Mesocestoides corti</name>
    <name type="common">Flatworm</name>
    <dbReference type="NCBI Taxonomy" id="53468"/>
    <lineage>
        <taxon>Eukaryota</taxon>
        <taxon>Metazoa</taxon>
        <taxon>Spiralia</taxon>
        <taxon>Lophotrochozoa</taxon>
        <taxon>Platyhelminthes</taxon>
        <taxon>Cestoda</taxon>
        <taxon>Eucestoda</taxon>
        <taxon>Cyclophyllidea</taxon>
        <taxon>Mesocestoididae</taxon>
        <taxon>Mesocestoides</taxon>
    </lineage>
</organism>
<dbReference type="STRING" id="53468.A0A0R3UD41"/>
<feature type="transmembrane region" description="Helical" evidence="1">
    <location>
        <begin position="112"/>
        <end position="130"/>
    </location>
</feature>
<reference evidence="3 4" key="1">
    <citation type="submission" date="2018-10" db="EMBL/GenBank/DDBJ databases">
        <authorList>
            <consortium name="Pathogen Informatics"/>
        </authorList>
    </citation>
    <scope>NUCLEOTIDE SEQUENCE [LARGE SCALE GENOMIC DNA]</scope>
</reference>
<feature type="transmembrane region" description="Helical" evidence="1">
    <location>
        <begin position="136"/>
        <end position="153"/>
    </location>
</feature>
<feature type="non-terminal residue" evidence="3">
    <location>
        <position position="1"/>
    </location>
</feature>
<evidence type="ECO:0000313" key="3">
    <source>
        <dbReference type="EMBL" id="VDD78837.1"/>
    </source>
</evidence>
<evidence type="ECO:0000256" key="1">
    <source>
        <dbReference type="SAM" id="Phobius"/>
    </source>
</evidence>
<dbReference type="OrthoDB" id="27234at2759"/>
<sequence>DTKHNVRTARQSFTLDGTARWNFGGVQSFILLSDQASGSLSVWDITATSSAALRDAVTICDGLMVVFYLVWLAPFLTLVTARMFGSTRLYCRLCEDICQLSGLREVANCDRIFFSLFSYLLYVLCGPTFMGYLLDYEFGVVFSFGIFVCNTFVPESTTYMVEIIQVVYNRHSFSTDDAEVCFAFLTKHSVKRGAII</sequence>
<keyword evidence="1" id="KW-0472">Membrane</keyword>
<name>A0A0R3UD41_MESCO</name>
<evidence type="ECO:0000259" key="2">
    <source>
        <dbReference type="Pfam" id="PF24394"/>
    </source>
</evidence>
<accession>A0A0R3UD41</accession>
<keyword evidence="4" id="KW-1185">Reference proteome</keyword>
<dbReference type="Pfam" id="PF24394">
    <property type="entry name" value="TMEM62_C"/>
    <property type="match status" value="1"/>
</dbReference>
<feature type="transmembrane region" description="Helical" evidence="1">
    <location>
        <begin position="63"/>
        <end position="84"/>
    </location>
</feature>
<feature type="domain" description="TMEM62 C-terminal" evidence="2">
    <location>
        <begin position="103"/>
        <end position="152"/>
    </location>
</feature>
<dbReference type="AlphaFoldDB" id="A0A0R3UD41"/>
<dbReference type="InterPro" id="IPR056230">
    <property type="entry name" value="TMEM62_C"/>
</dbReference>
<keyword evidence="1" id="KW-0812">Transmembrane</keyword>
<dbReference type="Proteomes" id="UP000267029">
    <property type="component" value="Unassembled WGS sequence"/>
</dbReference>
<gene>
    <name evidence="3" type="ORF">MCOS_LOCUS4840</name>
</gene>
<keyword evidence="1" id="KW-1133">Transmembrane helix</keyword>
<evidence type="ECO:0000313" key="4">
    <source>
        <dbReference type="Proteomes" id="UP000267029"/>
    </source>
</evidence>
<proteinExistence type="predicted"/>